<dbReference type="Proteomes" id="UP001159428">
    <property type="component" value="Unassembled WGS sequence"/>
</dbReference>
<protein>
    <submittedName>
        <fullName evidence="1">Uncharacterized protein</fullName>
    </submittedName>
</protein>
<gene>
    <name evidence="1" type="ORF">PMEA_00028043</name>
</gene>
<proteinExistence type="predicted"/>
<evidence type="ECO:0000313" key="1">
    <source>
        <dbReference type="EMBL" id="CAH3155522.1"/>
    </source>
</evidence>
<dbReference type="AlphaFoldDB" id="A0AAU9XQ47"/>
<organism evidence="1 2">
    <name type="scientific">Pocillopora meandrina</name>
    <dbReference type="NCBI Taxonomy" id="46732"/>
    <lineage>
        <taxon>Eukaryota</taxon>
        <taxon>Metazoa</taxon>
        <taxon>Cnidaria</taxon>
        <taxon>Anthozoa</taxon>
        <taxon>Hexacorallia</taxon>
        <taxon>Scleractinia</taxon>
        <taxon>Astrocoeniina</taxon>
        <taxon>Pocilloporidae</taxon>
        <taxon>Pocillopora</taxon>
    </lineage>
</organism>
<name>A0AAU9XQ47_9CNID</name>
<feature type="non-terminal residue" evidence="1">
    <location>
        <position position="1"/>
    </location>
</feature>
<sequence>YSGRDQVLIGVVPSVDNLKILLEDLNNQKKILKDNGIDVDDKLYQVQFVVIVD</sequence>
<keyword evidence="2" id="KW-1185">Reference proteome</keyword>
<comment type="caution">
    <text evidence="1">The sequence shown here is derived from an EMBL/GenBank/DDBJ whole genome shotgun (WGS) entry which is preliminary data.</text>
</comment>
<evidence type="ECO:0000313" key="2">
    <source>
        <dbReference type="Proteomes" id="UP001159428"/>
    </source>
</evidence>
<accession>A0AAU9XQ47</accession>
<dbReference type="EMBL" id="CALNXJ010000058">
    <property type="protein sequence ID" value="CAH3155522.1"/>
    <property type="molecule type" value="Genomic_DNA"/>
</dbReference>
<reference evidence="1 2" key="1">
    <citation type="submission" date="2022-05" db="EMBL/GenBank/DDBJ databases">
        <authorList>
            <consortium name="Genoscope - CEA"/>
            <person name="William W."/>
        </authorList>
    </citation>
    <scope>NUCLEOTIDE SEQUENCE [LARGE SCALE GENOMIC DNA]</scope>
</reference>